<name>A0A0D9YFK1_9ORYZ</name>
<accession>A0A0D9YFK1</accession>
<dbReference type="SUPFAM" id="SSF82199">
    <property type="entry name" value="SET domain"/>
    <property type="match status" value="1"/>
</dbReference>
<reference evidence="4" key="1">
    <citation type="submission" date="2013-08" db="EMBL/GenBank/DDBJ databases">
        <title>Oryza genome evolution.</title>
        <authorList>
            <person name="Wing R.A."/>
            <person name="Panaud O."/>
            <person name="Oliveira A.C."/>
        </authorList>
    </citation>
    <scope>NUCLEOTIDE SEQUENCE</scope>
</reference>
<reference evidence="4" key="3">
    <citation type="submission" date="2018-05" db="EMBL/GenBank/DDBJ databases">
        <title>OgluRS3 (Oryza glumaepatula Reference Sequence Version 3).</title>
        <authorList>
            <person name="Zhang J."/>
            <person name="Kudrna D."/>
            <person name="Lee S."/>
            <person name="Talag J."/>
            <person name="Welchert J."/>
            <person name="Wing R.A."/>
        </authorList>
    </citation>
    <scope>NUCLEOTIDE SEQUENCE [LARGE SCALE GENOMIC DNA]</scope>
</reference>
<proteinExistence type="inferred from homology"/>
<dbReference type="InterPro" id="IPR046341">
    <property type="entry name" value="SET_dom_sf"/>
</dbReference>
<organism evidence="4">
    <name type="scientific">Oryza glumipatula</name>
    <dbReference type="NCBI Taxonomy" id="40148"/>
    <lineage>
        <taxon>Eukaryota</taxon>
        <taxon>Viridiplantae</taxon>
        <taxon>Streptophyta</taxon>
        <taxon>Embryophyta</taxon>
        <taxon>Tracheophyta</taxon>
        <taxon>Spermatophyta</taxon>
        <taxon>Magnoliopsida</taxon>
        <taxon>Liliopsida</taxon>
        <taxon>Poales</taxon>
        <taxon>Poaceae</taxon>
        <taxon>BOP clade</taxon>
        <taxon>Oryzoideae</taxon>
        <taxon>Oryzeae</taxon>
        <taxon>Oryzinae</taxon>
        <taxon>Oryza</taxon>
    </lineage>
</organism>
<evidence type="ECO:0000256" key="1">
    <source>
        <dbReference type="ARBA" id="ARBA00005474"/>
    </source>
</evidence>
<dbReference type="STRING" id="40148.A0A0D9YFK1"/>
<feature type="region of interest" description="Disordered" evidence="2">
    <location>
        <begin position="263"/>
        <end position="282"/>
    </location>
</feature>
<dbReference type="AlphaFoldDB" id="A0A0D9YFK1"/>
<evidence type="ECO:0000256" key="2">
    <source>
        <dbReference type="SAM" id="MobiDB-lite"/>
    </source>
</evidence>
<feature type="region of interest" description="Disordered" evidence="2">
    <location>
        <begin position="340"/>
        <end position="370"/>
    </location>
</feature>
<dbReference type="PANTHER" id="PTHR31529">
    <property type="entry name" value="LOB DOMAIN CONTAINING PROTEIN"/>
    <property type="match status" value="1"/>
</dbReference>
<reference evidence="4" key="2">
    <citation type="submission" date="2015-04" db="UniProtKB">
        <authorList>
            <consortium name="EnsemblPlants"/>
        </authorList>
    </citation>
    <scope>IDENTIFICATION</scope>
</reference>
<dbReference type="PROSITE" id="PS50891">
    <property type="entry name" value="LOB"/>
    <property type="match status" value="1"/>
</dbReference>
<dbReference type="EnsemblPlants" id="OGLUM01G36730.2">
    <property type="protein sequence ID" value="OGLUM01G36730.2"/>
    <property type="gene ID" value="OGLUM01G36730"/>
</dbReference>
<evidence type="ECO:0000313" key="5">
    <source>
        <dbReference type="Proteomes" id="UP000026961"/>
    </source>
</evidence>
<evidence type="ECO:0000313" key="4">
    <source>
        <dbReference type="EnsemblPlants" id="OGLUM01G36730.2"/>
    </source>
</evidence>
<dbReference type="GO" id="GO:0045893">
    <property type="term" value="P:positive regulation of DNA-templated transcription"/>
    <property type="evidence" value="ECO:0007669"/>
    <property type="project" value="TreeGrafter"/>
</dbReference>
<feature type="domain" description="LOB" evidence="3">
    <location>
        <begin position="371"/>
        <end position="488"/>
    </location>
</feature>
<dbReference type="GO" id="GO:0009755">
    <property type="term" value="P:hormone-mediated signaling pathway"/>
    <property type="evidence" value="ECO:0007669"/>
    <property type="project" value="TreeGrafter"/>
</dbReference>
<keyword evidence="5" id="KW-1185">Reference proteome</keyword>
<dbReference type="Pfam" id="PF03195">
    <property type="entry name" value="LOB"/>
    <property type="match status" value="1"/>
</dbReference>
<dbReference type="Gene3D" id="2.170.270.10">
    <property type="entry name" value="SET domain"/>
    <property type="match status" value="1"/>
</dbReference>
<dbReference type="PANTHER" id="PTHR31529:SF54">
    <property type="entry name" value="LATERAL ORGAN BOUNDARIES DOMAIN PROTEIN 18-LIKE"/>
    <property type="match status" value="1"/>
</dbReference>
<dbReference type="Gramene" id="OGLUM01G36730.2">
    <property type="protein sequence ID" value="OGLUM01G36730.2"/>
    <property type="gene ID" value="OGLUM01G36730"/>
</dbReference>
<dbReference type="eggNOG" id="KOG1082">
    <property type="taxonomic scope" value="Eukaryota"/>
</dbReference>
<sequence>MRNSATPGAVGELAELVLPWLPPQDLAAAASASRALRAAASSVSAGRAADAAHGLEPHPIPFDNLVDGKPYAYFLYTPFSLTPSSASASPRRAQPWGRTWARPPGPTWPRSDLGGFPSSGCACAQGACGGARGCPCADPEAEAVGLGSEAGMGSLRECGDGCACGPLCGNRRTQLGVTVRLRVVRHREKGWGLHAAEVLRRRQFVCEYAGELLTTEEARRRQGLYDELASVEISSKEKSSPSVMVMLDLGRMACRAFALGMHSPLQESGGDEDESFDKEDSWREWRTQQKNNLVPLQSFIQSTLPFPLSLAFVSSVQQPQLMPMPPLPMPHVPFALALQPPGSSKRRGAVERPASGAGLQAEEASSAGPGAPCGACKFLRRRCVPGCVFAPHFSGCGGSGVGAGVGGRGRERGAAEFAAVHRVFGASNVAKLLSRVPAALRRDAARTVCYEAQARIADPVYGSVGTILALQHQVSLLQGQLSVLESQLFNLRVALASAHPDTPPQHFVVLQPAHSAASTPNQVVVNYDDLPHAVDFMDAEPAALRGLESLQLSQPLQREEDEGHRDMNLFSDSVGQRQLGFGSHTIKVLEVLIDEISWAQSKSSAGDQRKALLRREG</sequence>
<comment type="similarity">
    <text evidence="1">Belongs to the LOB domain-containing protein family.</text>
</comment>
<protein>
    <recommendedName>
        <fullName evidence="3">LOB domain-containing protein</fullName>
    </recommendedName>
</protein>
<dbReference type="HOGENOM" id="CLU_518173_0_0_1"/>
<dbReference type="GO" id="GO:0005634">
    <property type="term" value="C:nucleus"/>
    <property type="evidence" value="ECO:0007669"/>
    <property type="project" value="TreeGrafter"/>
</dbReference>
<evidence type="ECO:0000259" key="3">
    <source>
        <dbReference type="PROSITE" id="PS50891"/>
    </source>
</evidence>
<dbReference type="Proteomes" id="UP000026961">
    <property type="component" value="Chromosome 1"/>
</dbReference>
<feature type="region of interest" description="Disordered" evidence="2">
    <location>
        <begin position="86"/>
        <end position="106"/>
    </location>
</feature>
<dbReference type="InterPro" id="IPR004883">
    <property type="entry name" value="LOB"/>
</dbReference>